<comment type="function">
    <text evidence="1">Transfers mannose from Dol-P-mannose to Ser or Thr residues on proteins.</text>
</comment>
<comment type="catalytic activity">
    <reaction evidence="1">
        <text>a di-trans,poly-cis-dolichyl beta-D-mannosyl phosphate + L-seryl-[protein] = 3-O-(alpha-D-mannosyl)-L-seryl-[protein] + a di-trans,poly-cis-dolichyl phosphate + H(+)</text>
        <dbReference type="Rhea" id="RHEA:17377"/>
        <dbReference type="Rhea" id="RHEA-COMP:9863"/>
        <dbReference type="Rhea" id="RHEA-COMP:13546"/>
        <dbReference type="Rhea" id="RHEA-COMP:19498"/>
        <dbReference type="Rhea" id="RHEA-COMP:19501"/>
        <dbReference type="ChEBI" id="CHEBI:15378"/>
        <dbReference type="ChEBI" id="CHEBI:29999"/>
        <dbReference type="ChEBI" id="CHEBI:57683"/>
        <dbReference type="ChEBI" id="CHEBI:58211"/>
        <dbReference type="ChEBI" id="CHEBI:137321"/>
        <dbReference type="EC" id="2.4.1.109"/>
    </reaction>
</comment>
<evidence type="ECO:0000313" key="3">
    <source>
        <dbReference type="EMBL" id="KAJ1920637.1"/>
    </source>
</evidence>
<keyword evidence="1" id="KW-0812">Transmembrane</keyword>
<organism evidence="3 4">
    <name type="scientific">Mycoemilia scoparia</name>
    <dbReference type="NCBI Taxonomy" id="417184"/>
    <lineage>
        <taxon>Eukaryota</taxon>
        <taxon>Fungi</taxon>
        <taxon>Fungi incertae sedis</taxon>
        <taxon>Zoopagomycota</taxon>
        <taxon>Kickxellomycotina</taxon>
        <taxon>Kickxellomycetes</taxon>
        <taxon>Kickxellales</taxon>
        <taxon>Kickxellaceae</taxon>
        <taxon>Mycoemilia</taxon>
    </lineage>
</organism>
<gene>
    <name evidence="3" type="primary">PMT2_1</name>
    <name evidence="3" type="ORF">H4219_001195</name>
</gene>
<feature type="transmembrane region" description="Helical" evidence="1">
    <location>
        <begin position="12"/>
        <end position="37"/>
    </location>
</feature>
<comment type="catalytic activity">
    <reaction evidence="1">
        <text>a di-trans,poly-cis-dolichyl beta-D-mannosyl phosphate + L-threonyl-[protein] = 3-O-(alpha-D-mannosyl)-L-threonyl-[protein] + a di-trans,poly-cis-dolichyl phosphate + H(+)</text>
        <dbReference type="Rhea" id="RHEA:53396"/>
        <dbReference type="Rhea" id="RHEA-COMP:11060"/>
        <dbReference type="Rhea" id="RHEA-COMP:13547"/>
        <dbReference type="Rhea" id="RHEA-COMP:19498"/>
        <dbReference type="Rhea" id="RHEA-COMP:19501"/>
        <dbReference type="ChEBI" id="CHEBI:15378"/>
        <dbReference type="ChEBI" id="CHEBI:30013"/>
        <dbReference type="ChEBI" id="CHEBI:57683"/>
        <dbReference type="ChEBI" id="CHEBI:58211"/>
        <dbReference type="ChEBI" id="CHEBI:137323"/>
        <dbReference type="EC" id="2.4.1.109"/>
    </reaction>
</comment>
<comment type="pathway">
    <text evidence="1">Protein modification; protein glycosylation.</text>
</comment>
<comment type="subcellular location">
    <subcellularLocation>
        <location evidence="1">Endoplasmic reticulum membrane</location>
        <topology evidence="1">Multi-pass membrane protein</topology>
    </subcellularLocation>
</comment>
<evidence type="ECO:0000259" key="2">
    <source>
        <dbReference type="Pfam" id="PF16192"/>
    </source>
</evidence>
<dbReference type="GO" id="GO:0004169">
    <property type="term" value="F:dolichyl-phosphate-mannose-protein mannosyltransferase activity"/>
    <property type="evidence" value="ECO:0007669"/>
    <property type="project" value="UniProtKB-UniRule"/>
</dbReference>
<feature type="transmembrane region" description="Helical" evidence="1">
    <location>
        <begin position="397"/>
        <end position="416"/>
    </location>
</feature>
<dbReference type="EMBL" id="JANBPU010000011">
    <property type="protein sequence ID" value="KAJ1920637.1"/>
    <property type="molecule type" value="Genomic_DNA"/>
</dbReference>
<dbReference type="InterPro" id="IPR036300">
    <property type="entry name" value="MIR_dom_sf"/>
</dbReference>
<keyword evidence="1 3" id="KW-0328">Glycosyltransferase</keyword>
<feature type="domain" description="Protein O-mannosyl-transferase C-terminal four TM" evidence="2">
    <location>
        <begin position="270"/>
        <end position="471"/>
    </location>
</feature>
<dbReference type="AlphaFoldDB" id="A0A9W8DQN7"/>
<dbReference type="OrthoDB" id="292747at2759"/>
<keyword evidence="1" id="KW-0256">Endoplasmic reticulum</keyword>
<feature type="transmembrane region" description="Helical" evidence="1">
    <location>
        <begin position="428"/>
        <end position="449"/>
    </location>
</feature>
<evidence type="ECO:0000256" key="1">
    <source>
        <dbReference type="RuleBase" id="RU367007"/>
    </source>
</evidence>
<sequence length="481" mass="56194">MHLGWGKYLWHWVTRLAAFVILPLAIYSACFALHMSIVDETGSGDSRMPSSYQAHIWRNIVLKQPKYVAFGSSVTLRSHQYGVGMMATINVTDIQTLKNNSQVVMNRFKSKENFFFLAKADKSTEPDTEEMPQKYIETSDKFRIFSGDMTLSVLKDKKSPGMSDSWWINLRTSNNTDENDLWDIVNVRQKESNNNLLHTITTEFVIRHLKTGCVLYAPDTEIDGVHEDYSELVCTKNTDALSSRGLLWNIEQVKDHRLERISRKGVPNSFLKNLWHLNGEMARSNNALDVDLEHYEVIESFPYSWPFMLYPMRMNGWEDHNTKYYEIGNPILWWSTAILCLFWLPVKNLVYFICHQRRCANIMPYQRFKEYIWGAKLLWLGWALHYLPFFLMGRVTYIHHYLPALYFALLLLAHELDWAVFSKIKSGAIQCLATLAIATAIGGVFLYFAPFTYGFYGPAEEMKDRQWIPTWNIYYDRYLSL</sequence>
<protein>
    <recommendedName>
        <fullName evidence="1">Dolichyl-phosphate-mannose--protein mannosyltransferase</fullName>
        <ecNumber evidence="1">2.4.1.109</ecNumber>
    </recommendedName>
</protein>
<dbReference type="GO" id="GO:0005789">
    <property type="term" value="C:endoplasmic reticulum membrane"/>
    <property type="evidence" value="ECO:0007669"/>
    <property type="project" value="UniProtKB-SubCell"/>
</dbReference>
<dbReference type="Gene3D" id="2.80.10.50">
    <property type="match status" value="1"/>
</dbReference>
<dbReference type="InterPro" id="IPR027005">
    <property type="entry name" value="PMT-like"/>
</dbReference>
<reference evidence="3" key="1">
    <citation type="submission" date="2022-07" db="EMBL/GenBank/DDBJ databases">
        <title>Phylogenomic reconstructions and comparative analyses of Kickxellomycotina fungi.</title>
        <authorList>
            <person name="Reynolds N.K."/>
            <person name="Stajich J.E."/>
            <person name="Barry K."/>
            <person name="Grigoriev I.V."/>
            <person name="Crous P."/>
            <person name="Smith M.E."/>
        </authorList>
    </citation>
    <scope>NUCLEOTIDE SEQUENCE</scope>
    <source>
        <strain evidence="3">NBRC 100468</strain>
    </source>
</reference>
<comment type="caution">
    <text evidence="1">Lacks conserved residue(s) required for the propagation of feature annotation.</text>
</comment>
<dbReference type="Proteomes" id="UP001150538">
    <property type="component" value="Unassembled WGS sequence"/>
</dbReference>
<dbReference type="InterPro" id="IPR032421">
    <property type="entry name" value="PMT_4TMC"/>
</dbReference>
<dbReference type="PANTHER" id="PTHR10050">
    <property type="entry name" value="DOLICHYL-PHOSPHATE-MANNOSE--PROTEIN MANNOSYLTRANSFERASE"/>
    <property type="match status" value="1"/>
</dbReference>
<keyword evidence="1 3" id="KW-0808">Transferase</keyword>
<dbReference type="PANTHER" id="PTHR10050:SF46">
    <property type="entry name" value="PROTEIN O-MANNOSYL-TRANSFERASE 2"/>
    <property type="match status" value="1"/>
</dbReference>
<accession>A0A9W8DQN7</accession>
<comment type="similarity">
    <text evidence="1">Belongs to the glycosyltransferase 39 family.</text>
</comment>
<feature type="transmembrane region" description="Helical" evidence="1">
    <location>
        <begin position="371"/>
        <end position="391"/>
    </location>
</feature>
<name>A0A9W8DQN7_9FUNG</name>
<comment type="caution">
    <text evidence="3">The sequence shown here is derived from an EMBL/GenBank/DDBJ whole genome shotgun (WGS) entry which is preliminary data.</text>
</comment>
<keyword evidence="1" id="KW-0472">Membrane</keyword>
<dbReference type="EC" id="2.4.1.109" evidence="1"/>
<keyword evidence="1" id="KW-1133">Transmembrane helix</keyword>
<dbReference type="Pfam" id="PF16192">
    <property type="entry name" value="PMT_4TMC"/>
    <property type="match status" value="1"/>
</dbReference>
<dbReference type="SUPFAM" id="SSF82109">
    <property type="entry name" value="MIR domain"/>
    <property type="match status" value="1"/>
</dbReference>
<keyword evidence="4" id="KW-1185">Reference proteome</keyword>
<proteinExistence type="inferred from homology"/>
<feature type="transmembrane region" description="Helical" evidence="1">
    <location>
        <begin position="331"/>
        <end position="350"/>
    </location>
</feature>
<evidence type="ECO:0000313" key="4">
    <source>
        <dbReference type="Proteomes" id="UP001150538"/>
    </source>
</evidence>